<dbReference type="EMBL" id="MHQJ01000031">
    <property type="protein sequence ID" value="OHA00998.1"/>
    <property type="molecule type" value="Genomic_DNA"/>
</dbReference>
<dbReference type="AlphaFoldDB" id="A0A1G2KNJ9"/>
<feature type="transmembrane region" description="Helical" evidence="6">
    <location>
        <begin position="308"/>
        <end position="332"/>
    </location>
</feature>
<feature type="transmembrane region" description="Helical" evidence="6">
    <location>
        <begin position="30"/>
        <end position="50"/>
    </location>
</feature>
<feature type="transmembrane region" description="Helical" evidence="6">
    <location>
        <begin position="370"/>
        <end position="389"/>
    </location>
</feature>
<evidence type="ECO:0000313" key="8">
    <source>
        <dbReference type="Proteomes" id="UP000177362"/>
    </source>
</evidence>
<evidence type="ECO:0000256" key="6">
    <source>
        <dbReference type="SAM" id="Phobius"/>
    </source>
</evidence>
<feature type="transmembrane region" description="Helical" evidence="6">
    <location>
        <begin position="119"/>
        <end position="140"/>
    </location>
</feature>
<protein>
    <recommendedName>
        <fullName evidence="9">Polysaccharide biosynthesis protein C-terminal domain-containing protein</fullName>
    </recommendedName>
</protein>
<accession>A0A1G2KNJ9</accession>
<keyword evidence="3 6" id="KW-0812">Transmembrane</keyword>
<reference evidence="7 8" key="1">
    <citation type="journal article" date="2016" name="Nat. Commun.">
        <title>Thousands of microbial genomes shed light on interconnected biogeochemical processes in an aquifer system.</title>
        <authorList>
            <person name="Anantharaman K."/>
            <person name="Brown C.T."/>
            <person name="Hug L.A."/>
            <person name="Sharon I."/>
            <person name="Castelle C.J."/>
            <person name="Probst A.J."/>
            <person name="Thomas B.C."/>
            <person name="Singh A."/>
            <person name="Wilkins M.J."/>
            <person name="Karaoz U."/>
            <person name="Brodie E.L."/>
            <person name="Williams K.H."/>
            <person name="Hubbard S.S."/>
            <person name="Banfield J.F."/>
        </authorList>
    </citation>
    <scope>NUCLEOTIDE SEQUENCE [LARGE SCALE GENOMIC DNA]</scope>
</reference>
<dbReference type="PANTHER" id="PTHR30250:SF11">
    <property type="entry name" value="O-ANTIGEN TRANSPORTER-RELATED"/>
    <property type="match status" value="1"/>
</dbReference>
<feature type="transmembrane region" description="Helical" evidence="6">
    <location>
        <begin position="185"/>
        <end position="205"/>
    </location>
</feature>
<evidence type="ECO:0000256" key="1">
    <source>
        <dbReference type="ARBA" id="ARBA00004651"/>
    </source>
</evidence>
<keyword evidence="4 6" id="KW-1133">Transmembrane helix</keyword>
<feature type="transmembrane region" description="Helical" evidence="6">
    <location>
        <begin position="338"/>
        <end position="358"/>
    </location>
</feature>
<organism evidence="7 8">
    <name type="scientific">Candidatus Sungbacteria bacterium RIFCSPHIGHO2_02_FULL_49_12</name>
    <dbReference type="NCBI Taxonomy" id="1802271"/>
    <lineage>
        <taxon>Bacteria</taxon>
        <taxon>Candidatus Sungiibacteriota</taxon>
    </lineage>
</organism>
<feature type="transmembrane region" description="Helical" evidence="6">
    <location>
        <begin position="94"/>
        <end position="113"/>
    </location>
</feature>
<gene>
    <name evidence="7" type="ORF">A3C11_03250</name>
</gene>
<dbReference type="Pfam" id="PF13440">
    <property type="entry name" value="Polysacc_synt_3"/>
    <property type="match status" value="1"/>
</dbReference>
<evidence type="ECO:0000256" key="2">
    <source>
        <dbReference type="ARBA" id="ARBA00022475"/>
    </source>
</evidence>
<evidence type="ECO:0000256" key="5">
    <source>
        <dbReference type="ARBA" id="ARBA00023136"/>
    </source>
</evidence>
<keyword evidence="5 6" id="KW-0472">Membrane</keyword>
<dbReference type="InterPro" id="IPR050833">
    <property type="entry name" value="Poly_Biosynth_Transport"/>
</dbReference>
<comment type="subcellular location">
    <subcellularLocation>
        <location evidence="1">Cell membrane</location>
        <topology evidence="1">Multi-pass membrane protein</topology>
    </subcellularLocation>
</comment>
<evidence type="ECO:0000256" key="3">
    <source>
        <dbReference type="ARBA" id="ARBA00022692"/>
    </source>
</evidence>
<sequence>MDGNTEMRNTRGVVARGIAISAAGNMSLRFLDAGIAVLLLRLLTIFEFGLYQLALAAYNFSTGFFLSGLENVVVNDVSQNLATNEAKAKSMFSFYVYFLTLTGIILWAIFFFGSDLLRSWFPVGSGYLAMVSFIFLLAPLETMFKLKFQILLDFGWATAFRVLRDISRLVVMGGFFWFSSFGVSGALWSLVGAVAIPVLIALIGYRRQGLLKILNFAEIKETANDLFLHHGKWALLDDFASNSGSNIRPFLIRWLVGTEAVALFAVAQKLYAYTLTLFPIRDILTPVLPRFSEDLKRLKSHINRATKYATFAFLALAVVSAIAAPIIVYVLFPKYIPSLPLFYILLIGMPWFGFRAVVQPAFYAMKQQRILFMLTILRIIIVTLIGIGLMKLFGVYGAAMETLLVGVLLNPPFAKALKIILPGWEFGWKDLVSFTDYDKKLLQVIWQGARQKIFRRFRFS</sequence>
<comment type="caution">
    <text evidence="7">The sequence shown here is derived from an EMBL/GenBank/DDBJ whole genome shotgun (WGS) entry which is preliminary data.</text>
</comment>
<name>A0A1G2KNJ9_9BACT</name>
<proteinExistence type="predicted"/>
<evidence type="ECO:0000256" key="4">
    <source>
        <dbReference type="ARBA" id="ARBA00022989"/>
    </source>
</evidence>
<dbReference type="PANTHER" id="PTHR30250">
    <property type="entry name" value="PST FAMILY PREDICTED COLANIC ACID TRANSPORTER"/>
    <property type="match status" value="1"/>
</dbReference>
<dbReference type="Proteomes" id="UP000177362">
    <property type="component" value="Unassembled WGS sequence"/>
</dbReference>
<evidence type="ECO:0000313" key="7">
    <source>
        <dbReference type="EMBL" id="OHA00998.1"/>
    </source>
</evidence>
<feature type="transmembrane region" description="Helical" evidence="6">
    <location>
        <begin position="395"/>
        <end position="413"/>
    </location>
</feature>
<keyword evidence="2" id="KW-1003">Cell membrane</keyword>
<dbReference type="GO" id="GO:0005886">
    <property type="term" value="C:plasma membrane"/>
    <property type="evidence" value="ECO:0007669"/>
    <property type="project" value="UniProtKB-SubCell"/>
</dbReference>
<evidence type="ECO:0008006" key="9">
    <source>
        <dbReference type="Google" id="ProtNLM"/>
    </source>
</evidence>